<evidence type="ECO:0000313" key="2">
    <source>
        <dbReference type="Proteomes" id="UP001501490"/>
    </source>
</evidence>
<evidence type="ECO:0008006" key="3">
    <source>
        <dbReference type="Google" id="ProtNLM"/>
    </source>
</evidence>
<dbReference type="RefSeq" id="WP_344804659.1">
    <property type="nucleotide sequence ID" value="NZ_BAABAB010000016.1"/>
</dbReference>
<accession>A0ABP6ZZE8</accession>
<name>A0ABP6ZZE8_9ACTN</name>
<sequence>MERAHALPTGSRQVRRRGTECDVWYAEFGVLVELDGLRGHTGEGAFRDLRRDNRATTDGLATLRYGWRHVVGRPCEVAAQVAENLTRRGWAGVATCCARCSLAA</sequence>
<gene>
    <name evidence="1" type="ORF">GCM10022236_23590</name>
</gene>
<comment type="caution">
    <text evidence="1">The sequence shown here is derived from an EMBL/GenBank/DDBJ whole genome shotgun (WGS) entry which is preliminary data.</text>
</comment>
<keyword evidence="2" id="KW-1185">Reference proteome</keyword>
<evidence type="ECO:0000313" key="1">
    <source>
        <dbReference type="EMBL" id="GAA3620661.1"/>
    </source>
</evidence>
<protein>
    <recommendedName>
        <fullName evidence="3">DUF559 domain-containing protein</fullName>
    </recommendedName>
</protein>
<proteinExistence type="predicted"/>
<reference evidence="2" key="1">
    <citation type="journal article" date="2019" name="Int. J. Syst. Evol. Microbiol.">
        <title>The Global Catalogue of Microorganisms (GCM) 10K type strain sequencing project: providing services to taxonomists for standard genome sequencing and annotation.</title>
        <authorList>
            <consortium name="The Broad Institute Genomics Platform"/>
            <consortium name="The Broad Institute Genome Sequencing Center for Infectious Disease"/>
            <person name="Wu L."/>
            <person name="Ma J."/>
        </authorList>
    </citation>
    <scope>NUCLEOTIDE SEQUENCE [LARGE SCALE GENOMIC DNA]</scope>
    <source>
        <strain evidence="2">JCM 16929</strain>
    </source>
</reference>
<dbReference type="EMBL" id="BAABAB010000016">
    <property type="protein sequence ID" value="GAA3620661.1"/>
    <property type="molecule type" value="Genomic_DNA"/>
</dbReference>
<organism evidence="1 2">
    <name type="scientific">Microlunatus ginsengisoli</name>
    <dbReference type="NCBI Taxonomy" id="363863"/>
    <lineage>
        <taxon>Bacteria</taxon>
        <taxon>Bacillati</taxon>
        <taxon>Actinomycetota</taxon>
        <taxon>Actinomycetes</taxon>
        <taxon>Propionibacteriales</taxon>
        <taxon>Propionibacteriaceae</taxon>
        <taxon>Microlunatus</taxon>
    </lineage>
</organism>
<dbReference type="Proteomes" id="UP001501490">
    <property type="component" value="Unassembled WGS sequence"/>
</dbReference>